<name>A0A540WDM6_9ACTN</name>
<keyword evidence="8" id="KW-1185">Reference proteome</keyword>
<feature type="transmembrane region" description="Helical" evidence="6">
    <location>
        <begin position="217"/>
        <end position="241"/>
    </location>
</feature>
<dbReference type="OrthoDB" id="9787548at2"/>
<keyword evidence="2" id="KW-0813">Transport</keyword>
<reference evidence="7 8" key="1">
    <citation type="submission" date="2019-06" db="EMBL/GenBank/DDBJ databases">
        <title>Description of Kitasatospora acidophila sp. nov. isolated from pine grove soil, and reclassification of Streptomyces novaecaesareae to Kitasatospora novaeceasareae comb. nov.</title>
        <authorList>
            <person name="Kim M.J."/>
        </authorList>
    </citation>
    <scope>NUCLEOTIDE SEQUENCE [LARGE SCALE GENOMIC DNA]</scope>
    <source>
        <strain evidence="7 8">MMS16-CNU292</strain>
    </source>
</reference>
<dbReference type="GO" id="GO:0005384">
    <property type="term" value="F:manganese ion transmembrane transporter activity"/>
    <property type="evidence" value="ECO:0007669"/>
    <property type="project" value="TreeGrafter"/>
</dbReference>
<dbReference type="EMBL" id="VIGB01000003">
    <property type="protein sequence ID" value="TQF07143.1"/>
    <property type="molecule type" value="Genomic_DNA"/>
</dbReference>
<dbReference type="PANTHER" id="PTHR11706:SF33">
    <property type="entry name" value="NATURAL RESISTANCE-ASSOCIATED MACROPHAGE PROTEIN 2"/>
    <property type="match status" value="1"/>
</dbReference>
<dbReference type="Pfam" id="PF01566">
    <property type="entry name" value="Nramp"/>
    <property type="match status" value="1"/>
</dbReference>
<evidence type="ECO:0000256" key="4">
    <source>
        <dbReference type="ARBA" id="ARBA00022989"/>
    </source>
</evidence>
<feature type="transmembrane region" description="Helical" evidence="6">
    <location>
        <begin position="31"/>
        <end position="49"/>
    </location>
</feature>
<evidence type="ECO:0000313" key="7">
    <source>
        <dbReference type="EMBL" id="TQF07143.1"/>
    </source>
</evidence>
<proteinExistence type="predicted"/>
<evidence type="ECO:0000256" key="1">
    <source>
        <dbReference type="ARBA" id="ARBA00004141"/>
    </source>
</evidence>
<dbReference type="GO" id="GO:0015086">
    <property type="term" value="F:cadmium ion transmembrane transporter activity"/>
    <property type="evidence" value="ECO:0007669"/>
    <property type="project" value="TreeGrafter"/>
</dbReference>
<sequence>MLLAVLGPGLIVMGGGNDAGGVQVYLQMGQNYGMGLLWVLVLLFPILYVNQEMVIRLGAVSGVGHARLIFARFGRFWGTFSVIDLLIINAATVMADFLGLSLALGYFGVPDYIAVPASVVLLSLAIAGGTFRIWERFMVFLVVVNLAALPMAFLVNPSAATTAAGFVPNLPGGVNSTLLLIIIAIVGTTVEPWQLFFQQSSIVDKRITPRWIRYARIDLGAGILIELAAALALLVATAFGLGHTDAFGNFDTIGSTAHALDRYVGHGIGALVALATLDGSLIGANLVGLTTSYTLGDVFPSMRHSLHWKPRQAPLFYGSYAVLLAGCAALVLTAGDAMGTFIDYIEALNGVLLPSAVVFLLLLANDKAVLGPWVNTARQNAVAGLIVWAVTTFSLAPVVTTFYPDITTHQILLGIAGCSILGVLTAAVLWWRRPRPSAEHRPAGVDRRQRREQLAERRAAWRTPPLDTLKRPEMSPGRRVGLLTLRGYLVFSVAVLVIRLVQLVSG</sequence>
<gene>
    <name evidence="7" type="ORF">E6W39_04785</name>
</gene>
<feature type="transmembrane region" description="Helical" evidence="6">
    <location>
        <begin position="480"/>
        <end position="501"/>
    </location>
</feature>
<feature type="transmembrane region" description="Helical" evidence="6">
    <location>
        <begin position="138"/>
        <end position="156"/>
    </location>
</feature>
<feature type="transmembrane region" description="Helical" evidence="6">
    <location>
        <begin position="410"/>
        <end position="431"/>
    </location>
</feature>
<feature type="transmembrane region" description="Helical" evidence="6">
    <location>
        <begin position="268"/>
        <end position="295"/>
    </location>
</feature>
<dbReference type="GO" id="GO:0005886">
    <property type="term" value="C:plasma membrane"/>
    <property type="evidence" value="ECO:0007669"/>
    <property type="project" value="TreeGrafter"/>
</dbReference>
<organism evidence="7 8">
    <name type="scientific">Kitasatospora acidiphila</name>
    <dbReference type="NCBI Taxonomy" id="2567942"/>
    <lineage>
        <taxon>Bacteria</taxon>
        <taxon>Bacillati</taxon>
        <taxon>Actinomycetota</taxon>
        <taxon>Actinomycetes</taxon>
        <taxon>Kitasatosporales</taxon>
        <taxon>Streptomycetaceae</taxon>
        <taxon>Kitasatospora</taxon>
    </lineage>
</organism>
<feature type="transmembrane region" description="Helical" evidence="6">
    <location>
        <begin position="315"/>
        <end position="335"/>
    </location>
</feature>
<dbReference type="AlphaFoldDB" id="A0A540WDM6"/>
<feature type="transmembrane region" description="Helical" evidence="6">
    <location>
        <begin position="82"/>
        <end position="107"/>
    </location>
</feature>
<comment type="subcellular location">
    <subcellularLocation>
        <location evidence="1">Membrane</location>
        <topology evidence="1">Multi-pass membrane protein</topology>
    </subcellularLocation>
</comment>
<evidence type="ECO:0000256" key="2">
    <source>
        <dbReference type="ARBA" id="ARBA00022448"/>
    </source>
</evidence>
<evidence type="ECO:0000256" key="5">
    <source>
        <dbReference type="ARBA" id="ARBA00023136"/>
    </source>
</evidence>
<dbReference type="Proteomes" id="UP000319103">
    <property type="component" value="Unassembled WGS sequence"/>
</dbReference>
<comment type="caution">
    <text evidence="7">The sequence shown here is derived from an EMBL/GenBank/DDBJ whole genome shotgun (WGS) entry which is preliminary data.</text>
</comment>
<feature type="transmembrane region" description="Helical" evidence="6">
    <location>
        <begin position="385"/>
        <end position="404"/>
    </location>
</feature>
<evidence type="ECO:0000313" key="8">
    <source>
        <dbReference type="Proteomes" id="UP000319103"/>
    </source>
</evidence>
<feature type="transmembrane region" description="Helical" evidence="6">
    <location>
        <begin position="113"/>
        <end position="131"/>
    </location>
</feature>
<dbReference type="GO" id="GO:0034755">
    <property type="term" value="P:iron ion transmembrane transport"/>
    <property type="evidence" value="ECO:0007669"/>
    <property type="project" value="TreeGrafter"/>
</dbReference>
<keyword evidence="5 6" id="KW-0472">Membrane</keyword>
<accession>A0A540WDM6</accession>
<keyword evidence="4 6" id="KW-1133">Transmembrane helix</keyword>
<keyword evidence="3 6" id="KW-0812">Transmembrane</keyword>
<dbReference type="InterPro" id="IPR001046">
    <property type="entry name" value="NRAMP_fam"/>
</dbReference>
<feature type="transmembrane region" description="Helical" evidence="6">
    <location>
        <begin position="176"/>
        <end position="196"/>
    </location>
</feature>
<dbReference type="PANTHER" id="PTHR11706">
    <property type="entry name" value="SOLUTE CARRIER PROTEIN FAMILY 11 MEMBER"/>
    <property type="match status" value="1"/>
</dbReference>
<evidence type="ECO:0000256" key="6">
    <source>
        <dbReference type="SAM" id="Phobius"/>
    </source>
</evidence>
<protein>
    <submittedName>
        <fullName evidence="7">Divalent metal cation transporter</fullName>
    </submittedName>
</protein>
<evidence type="ECO:0000256" key="3">
    <source>
        <dbReference type="ARBA" id="ARBA00022692"/>
    </source>
</evidence>
<feature type="transmembrane region" description="Helical" evidence="6">
    <location>
        <begin position="347"/>
        <end position="364"/>
    </location>
</feature>